<dbReference type="RefSeq" id="WP_278005660.1">
    <property type="nucleotide sequence ID" value="NZ_JARSBN010000005.1"/>
</dbReference>
<evidence type="ECO:0000313" key="1">
    <source>
        <dbReference type="EMBL" id="MDG4716211.1"/>
    </source>
</evidence>
<dbReference type="Pfam" id="PF10029">
    <property type="entry name" value="DUF2271"/>
    <property type="match status" value="1"/>
</dbReference>
<evidence type="ECO:0000313" key="2">
    <source>
        <dbReference type="Proteomes" id="UP001529085"/>
    </source>
</evidence>
<dbReference type="Proteomes" id="UP001529085">
    <property type="component" value="Unassembled WGS sequence"/>
</dbReference>
<dbReference type="EMBL" id="JARSBN010000005">
    <property type="protein sequence ID" value="MDG4716211.1"/>
    <property type="molecule type" value="Genomic_DNA"/>
</dbReference>
<keyword evidence="2" id="KW-1185">Reference proteome</keyword>
<reference evidence="1 2" key="1">
    <citation type="submission" date="2023-03" db="EMBL/GenBank/DDBJ databases">
        <title>Strain YYF002 represents a novel species in the genus Winogradskyella isolated from seawater.</title>
        <authorList>
            <person name="Fu Z.-Y."/>
        </authorList>
    </citation>
    <scope>NUCLEOTIDE SEQUENCE [LARGE SCALE GENOMIC DNA]</scope>
    <source>
        <strain evidence="1 2">YYF002</strain>
    </source>
</reference>
<name>A0ABT6G2E4_9FLAO</name>
<protein>
    <submittedName>
        <fullName evidence="1">DUF2271 domain-containing protein</fullName>
    </submittedName>
</protein>
<proteinExistence type="predicted"/>
<dbReference type="InterPro" id="IPR014469">
    <property type="entry name" value="DUF2271"/>
</dbReference>
<gene>
    <name evidence="1" type="ORF">P7122_10025</name>
</gene>
<comment type="caution">
    <text evidence="1">The sequence shown here is derived from an EMBL/GenBank/DDBJ whole genome shotgun (WGS) entry which is preliminary data.</text>
</comment>
<organism evidence="1 2">
    <name type="scientific">Winogradskyella marincola</name>
    <dbReference type="NCBI Taxonomy" id="3037795"/>
    <lineage>
        <taxon>Bacteria</taxon>
        <taxon>Pseudomonadati</taxon>
        <taxon>Bacteroidota</taxon>
        <taxon>Flavobacteriia</taxon>
        <taxon>Flavobacteriales</taxon>
        <taxon>Flavobacteriaceae</taxon>
        <taxon>Winogradskyella</taxon>
    </lineage>
</organism>
<accession>A0ABT6G2E4</accession>
<sequence>MKNFKILAVLFITIIGLMSFTSMVESTKYKCMIQMTNYTGEGAYIVISLINPEGEYEETLHVKGEDDEWYNTVEEWWDFYGKKRNDIDAITGATISGGERSISVIEIADDKLDNGYKLRFETAVEDQEYYTSDVEVELTSANVKGKYDGKGFIRYVRLMPQ</sequence>